<sequence length="142" mass="15029">MMQPAAIVALALALPAGDAGAQAGYWLPLGYTAENGGRAVLVSPASDRLRYAIAATARFRDASGTALPSPTVDYVYTVVDCIGQTYQPFRRVRVSAATPDQPERTELSDPATPFAEPGATPARPLEHRLRQGSPCASRCADR</sequence>
<evidence type="ECO:0000313" key="4">
    <source>
        <dbReference type="Proteomes" id="UP000298714"/>
    </source>
</evidence>
<feature type="chain" id="PRO_5020499132" evidence="2">
    <location>
        <begin position="22"/>
        <end position="142"/>
    </location>
</feature>
<evidence type="ECO:0000256" key="2">
    <source>
        <dbReference type="SAM" id="SignalP"/>
    </source>
</evidence>
<organism evidence="3 4">
    <name type="scientific">Hankyongella ginsenosidimutans</name>
    <dbReference type="NCBI Taxonomy" id="1763828"/>
    <lineage>
        <taxon>Bacteria</taxon>
        <taxon>Pseudomonadati</taxon>
        <taxon>Pseudomonadota</taxon>
        <taxon>Alphaproteobacteria</taxon>
        <taxon>Sphingomonadales</taxon>
        <taxon>Sphingomonadaceae</taxon>
        <taxon>Hankyongella</taxon>
    </lineage>
</organism>
<dbReference type="KEGG" id="hgn:E6W36_03260"/>
<dbReference type="RefSeq" id="WP_222873753.1">
    <property type="nucleotide sequence ID" value="NZ_CP039704.1"/>
</dbReference>
<gene>
    <name evidence="3" type="ORF">E6W36_03260</name>
</gene>
<name>A0A4D7C8A4_9SPHN</name>
<evidence type="ECO:0000256" key="1">
    <source>
        <dbReference type="SAM" id="MobiDB-lite"/>
    </source>
</evidence>
<feature type="region of interest" description="Disordered" evidence="1">
    <location>
        <begin position="95"/>
        <end position="142"/>
    </location>
</feature>
<feature type="signal peptide" evidence="2">
    <location>
        <begin position="1"/>
        <end position="21"/>
    </location>
</feature>
<protein>
    <submittedName>
        <fullName evidence="3">Uncharacterized protein</fullName>
    </submittedName>
</protein>
<proteinExistence type="predicted"/>
<accession>A0A4D7C8A4</accession>
<dbReference type="AlphaFoldDB" id="A0A4D7C8A4"/>
<dbReference type="EMBL" id="CP039704">
    <property type="protein sequence ID" value="QCI78963.1"/>
    <property type="molecule type" value="Genomic_DNA"/>
</dbReference>
<evidence type="ECO:0000313" key="3">
    <source>
        <dbReference type="EMBL" id="QCI78963.1"/>
    </source>
</evidence>
<keyword evidence="4" id="KW-1185">Reference proteome</keyword>
<keyword evidence="2" id="KW-0732">Signal</keyword>
<reference evidence="4" key="1">
    <citation type="submission" date="2019-04" db="EMBL/GenBank/DDBJ databases">
        <title>Complete genome sequence of Sphingomonas sp. W1-2-3.</title>
        <authorList>
            <person name="Im W.T."/>
        </authorList>
    </citation>
    <scope>NUCLEOTIDE SEQUENCE [LARGE SCALE GENOMIC DNA]</scope>
    <source>
        <strain evidence="4">W1-2-3</strain>
    </source>
</reference>
<dbReference type="Proteomes" id="UP000298714">
    <property type="component" value="Chromosome"/>
</dbReference>